<name>A0AAV3R629_LITER</name>
<dbReference type="Proteomes" id="UP001454036">
    <property type="component" value="Unassembled WGS sequence"/>
</dbReference>
<gene>
    <name evidence="2" type="ORF">LIER_25411</name>
</gene>
<evidence type="ECO:0000313" key="3">
    <source>
        <dbReference type="Proteomes" id="UP001454036"/>
    </source>
</evidence>
<keyword evidence="3" id="KW-1185">Reference proteome</keyword>
<organism evidence="2 3">
    <name type="scientific">Lithospermum erythrorhizon</name>
    <name type="common">Purple gromwell</name>
    <name type="synonym">Lithospermum officinale var. erythrorhizon</name>
    <dbReference type="NCBI Taxonomy" id="34254"/>
    <lineage>
        <taxon>Eukaryota</taxon>
        <taxon>Viridiplantae</taxon>
        <taxon>Streptophyta</taxon>
        <taxon>Embryophyta</taxon>
        <taxon>Tracheophyta</taxon>
        <taxon>Spermatophyta</taxon>
        <taxon>Magnoliopsida</taxon>
        <taxon>eudicotyledons</taxon>
        <taxon>Gunneridae</taxon>
        <taxon>Pentapetalae</taxon>
        <taxon>asterids</taxon>
        <taxon>lamiids</taxon>
        <taxon>Boraginales</taxon>
        <taxon>Boraginaceae</taxon>
        <taxon>Boraginoideae</taxon>
        <taxon>Lithospermeae</taxon>
        <taxon>Lithospermum</taxon>
    </lineage>
</organism>
<sequence length="77" mass="8585">MPMGNDAVVNRSEDIADANNEEVPTDNSEDRPLAQYCELQRQSGVLRTNIRKPVKFFPSGRKPKAGKGKKHKKLSSC</sequence>
<protein>
    <submittedName>
        <fullName evidence="2">Uncharacterized protein</fullName>
    </submittedName>
</protein>
<feature type="region of interest" description="Disordered" evidence="1">
    <location>
        <begin position="55"/>
        <end position="77"/>
    </location>
</feature>
<evidence type="ECO:0000313" key="2">
    <source>
        <dbReference type="EMBL" id="GAA0171360.1"/>
    </source>
</evidence>
<feature type="region of interest" description="Disordered" evidence="1">
    <location>
        <begin position="1"/>
        <end position="33"/>
    </location>
</feature>
<evidence type="ECO:0000256" key="1">
    <source>
        <dbReference type="SAM" id="MobiDB-lite"/>
    </source>
</evidence>
<accession>A0AAV3R629</accession>
<reference evidence="2 3" key="1">
    <citation type="submission" date="2024-01" db="EMBL/GenBank/DDBJ databases">
        <title>The complete chloroplast genome sequence of Lithospermum erythrorhizon: insights into the phylogenetic relationship among Boraginaceae species and the maternal lineages of purple gromwells.</title>
        <authorList>
            <person name="Okada T."/>
            <person name="Watanabe K."/>
        </authorList>
    </citation>
    <scope>NUCLEOTIDE SEQUENCE [LARGE SCALE GENOMIC DNA]</scope>
</reference>
<feature type="compositionally biased region" description="Acidic residues" evidence="1">
    <location>
        <begin position="15"/>
        <end position="24"/>
    </location>
</feature>
<dbReference type="EMBL" id="BAABME010007640">
    <property type="protein sequence ID" value="GAA0171360.1"/>
    <property type="molecule type" value="Genomic_DNA"/>
</dbReference>
<feature type="compositionally biased region" description="Basic residues" evidence="1">
    <location>
        <begin position="61"/>
        <end position="77"/>
    </location>
</feature>
<proteinExistence type="predicted"/>
<dbReference type="AlphaFoldDB" id="A0AAV3R629"/>
<comment type="caution">
    <text evidence="2">The sequence shown here is derived from an EMBL/GenBank/DDBJ whole genome shotgun (WGS) entry which is preliminary data.</text>
</comment>